<dbReference type="Proteomes" id="UP001372338">
    <property type="component" value="Unassembled WGS sequence"/>
</dbReference>
<dbReference type="EMBL" id="JAYWIO010000005">
    <property type="protein sequence ID" value="KAK7258483.1"/>
    <property type="molecule type" value="Genomic_DNA"/>
</dbReference>
<accession>A0AAN9ER85</accession>
<proteinExistence type="predicted"/>
<evidence type="ECO:0000313" key="1">
    <source>
        <dbReference type="EMBL" id="KAK7258483.1"/>
    </source>
</evidence>
<keyword evidence="2" id="KW-1185">Reference proteome</keyword>
<gene>
    <name evidence="1" type="ORF">RIF29_24062</name>
</gene>
<dbReference type="AlphaFoldDB" id="A0AAN9ER85"/>
<comment type="caution">
    <text evidence="1">The sequence shown here is derived from an EMBL/GenBank/DDBJ whole genome shotgun (WGS) entry which is preliminary data.</text>
</comment>
<organism evidence="1 2">
    <name type="scientific">Crotalaria pallida</name>
    <name type="common">Smooth rattlebox</name>
    <name type="synonym">Crotalaria striata</name>
    <dbReference type="NCBI Taxonomy" id="3830"/>
    <lineage>
        <taxon>Eukaryota</taxon>
        <taxon>Viridiplantae</taxon>
        <taxon>Streptophyta</taxon>
        <taxon>Embryophyta</taxon>
        <taxon>Tracheophyta</taxon>
        <taxon>Spermatophyta</taxon>
        <taxon>Magnoliopsida</taxon>
        <taxon>eudicotyledons</taxon>
        <taxon>Gunneridae</taxon>
        <taxon>Pentapetalae</taxon>
        <taxon>rosids</taxon>
        <taxon>fabids</taxon>
        <taxon>Fabales</taxon>
        <taxon>Fabaceae</taxon>
        <taxon>Papilionoideae</taxon>
        <taxon>50 kb inversion clade</taxon>
        <taxon>genistoids sensu lato</taxon>
        <taxon>core genistoids</taxon>
        <taxon>Crotalarieae</taxon>
        <taxon>Crotalaria</taxon>
    </lineage>
</organism>
<sequence length="128" mass="13643">MYPGGRGGDGGCFGRPYPCTCSNCSLTGAANRMFQMMDAAEAVAKAKAKDAESETAALVKEDKVTNPLVLALGFYKIKALSHPCSIEVEIAANAIEDGKLRNPVANTLLEFDLKACNLLESIAFFYLS</sequence>
<protein>
    <submittedName>
        <fullName evidence="1">Uncharacterized protein</fullName>
    </submittedName>
</protein>
<reference evidence="1 2" key="1">
    <citation type="submission" date="2024-01" db="EMBL/GenBank/DDBJ databases">
        <title>The genomes of 5 underutilized Papilionoideae crops provide insights into root nodulation and disease resistanc.</title>
        <authorList>
            <person name="Yuan L."/>
        </authorList>
    </citation>
    <scope>NUCLEOTIDE SEQUENCE [LARGE SCALE GENOMIC DNA]</scope>
    <source>
        <strain evidence="1">ZHUSHIDOU_FW_LH</strain>
        <tissue evidence="1">Leaf</tissue>
    </source>
</reference>
<evidence type="ECO:0000313" key="2">
    <source>
        <dbReference type="Proteomes" id="UP001372338"/>
    </source>
</evidence>
<name>A0AAN9ER85_CROPI</name>